<dbReference type="AlphaFoldDB" id="T0YBE6"/>
<dbReference type="Gene3D" id="1.10.287.3510">
    <property type="match status" value="1"/>
</dbReference>
<proteinExistence type="inferred from homology"/>
<comment type="similarity">
    <text evidence="2">Belongs to the complex I subunit 4L family.</text>
</comment>
<dbReference type="InterPro" id="IPR001133">
    <property type="entry name" value="NADH_UbQ_OxRdtase_chain4L/K"/>
</dbReference>
<dbReference type="EC" id="1.-.-.-" evidence="8"/>
<evidence type="ECO:0000256" key="1">
    <source>
        <dbReference type="ARBA" id="ARBA00004141"/>
    </source>
</evidence>
<feature type="transmembrane region" description="Helical" evidence="7">
    <location>
        <begin position="6"/>
        <end position="25"/>
    </location>
</feature>
<comment type="caution">
    <text evidence="8">The sequence shown here is derived from an EMBL/GenBank/DDBJ whole genome shotgun (WGS) entry which is preliminary data.</text>
</comment>
<dbReference type="PANTHER" id="PTHR11434">
    <property type="entry name" value="NADH-UBIQUINONE OXIDOREDUCTASE SUBUNIT ND4L"/>
    <property type="match status" value="1"/>
</dbReference>
<dbReference type="GO" id="GO:0016651">
    <property type="term" value="F:oxidoreductase activity, acting on NAD(P)H"/>
    <property type="evidence" value="ECO:0007669"/>
    <property type="project" value="InterPro"/>
</dbReference>
<accession>T0YBE6</accession>
<organism evidence="8">
    <name type="scientific">mine drainage metagenome</name>
    <dbReference type="NCBI Taxonomy" id="410659"/>
    <lineage>
        <taxon>unclassified sequences</taxon>
        <taxon>metagenomes</taxon>
        <taxon>ecological metagenomes</taxon>
    </lineage>
</organism>
<evidence type="ECO:0000256" key="5">
    <source>
        <dbReference type="ARBA" id="ARBA00022989"/>
    </source>
</evidence>
<keyword evidence="4 7" id="KW-0812">Transmembrane</keyword>
<protein>
    <submittedName>
        <fullName evidence="8">NADH:ubiquinone/quinone oxidoreductase, chain 4L</fullName>
        <ecNumber evidence="8">1.-.-.-</ecNumber>
    </submittedName>
</protein>
<gene>
    <name evidence="9" type="ORF">B1B_04736</name>
    <name evidence="8" type="ORF">B2A_13501</name>
</gene>
<dbReference type="Pfam" id="PF00420">
    <property type="entry name" value="Oxidored_q2"/>
    <property type="match status" value="1"/>
</dbReference>
<evidence type="ECO:0000313" key="9">
    <source>
        <dbReference type="EMBL" id="EQD70927.1"/>
    </source>
</evidence>
<evidence type="ECO:0000256" key="3">
    <source>
        <dbReference type="ARBA" id="ARBA00022448"/>
    </source>
</evidence>
<keyword evidence="6 7" id="KW-0472">Membrane</keyword>
<dbReference type="HAMAP" id="MF_01456">
    <property type="entry name" value="NDH1_NuoK"/>
    <property type="match status" value="1"/>
</dbReference>
<keyword evidence="8" id="KW-0560">Oxidoreductase</keyword>
<reference evidence="8" key="1">
    <citation type="submission" date="2013-08" db="EMBL/GenBank/DDBJ databases">
        <authorList>
            <person name="Mendez C."/>
            <person name="Richter M."/>
            <person name="Ferrer M."/>
            <person name="Sanchez J."/>
        </authorList>
    </citation>
    <scope>NUCLEOTIDE SEQUENCE</scope>
</reference>
<comment type="subcellular location">
    <subcellularLocation>
        <location evidence="1">Membrane</location>
        <topology evidence="1">Multi-pass membrane protein</topology>
    </subcellularLocation>
</comment>
<keyword evidence="3" id="KW-0813">Transport</keyword>
<evidence type="ECO:0000256" key="7">
    <source>
        <dbReference type="SAM" id="Phobius"/>
    </source>
</evidence>
<dbReference type="EMBL" id="AUZZ01009781">
    <property type="protein sequence ID" value="EQD32556.1"/>
    <property type="molecule type" value="Genomic_DNA"/>
</dbReference>
<reference evidence="8" key="2">
    <citation type="journal article" date="2014" name="ISME J.">
        <title>Microbial stratification in low pH oxic and suboxic macroscopic growths along an acid mine drainage.</title>
        <authorList>
            <person name="Mendez-Garcia C."/>
            <person name="Mesa V."/>
            <person name="Sprenger R.R."/>
            <person name="Richter M."/>
            <person name="Diez M.S."/>
            <person name="Solano J."/>
            <person name="Bargiela R."/>
            <person name="Golyshina O.V."/>
            <person name="Manteca A."/>
            <person name="Ramos J.L."/>
            <person name="Gallego J.R."/>
            <person name="Llorente I."/>
            <person name="Martins Dos Santos V.A."/>
            <person name="Jensen O.N."/>
            <person name="Pelaez A.I."/>
            <person name="Sanchez J."/>
            <person name="Ferrer M."/>
        </authorList>
    </citation>
    <scope>NUCLEOTIDE SEQUENCE</scope>
</reference>
<keyword evidence="8" id="KW-0830">Ubiquinone</keyword>
<name>T0YBE6_9ZZZZ</name>
<dbReference type="NCBIfam" id="NF004320">
    <property type="entry name" value="PRK05715.1-2"/>
    <property type="match status" value="1"/>
</dbReference>
<evidence type="ECO:0000256" key="2">
    <source>
        <dbReference type="ARBA" id="ARBA00010519"/>
    </source>
</evidence>
<evidence type="ECO:0000313" key="8">
    <source>
        <dbReference type="EMBL" id="EQD32556.1"/>
    </source>
</evidence>
<dbReference type="InterPro" id="IPR039428">
    <property type="entry name" value="NUOK/Mnh_C1-like"/>
</dbReference>
<feature type="transmembrane region" description="Helical" evidence="7">
    <location>
        <begin position="30"/>
        <end position="50"/>
    </location>
</feature>
<evidence type="ECO:0000256" key="6">
    <source>
        <dbReference type="ARBA" id="ARBA00023136"/>
    </source>
</evidence>
<dbReference type="GO" id="GO:0030964">
    <property type="term" value="C:NADH dehydrogenase complex"/>
    <property type="evidence" value="ECO:0007669"/>
    <property type="project" value="TreeGrafter"/>
</dbReference>
<dbReference type="GO" id="GO:0042773">
    <property type="term" value="P:ATP synthesis coupled electron transport"/>
    <property type="evidence" value="ECO:0007669"/>
    <property type="project" value="InterPro"/>
</dbReference>
<dbReference type="EMBL" id="AUZY01002970">
    <property type="protein sequence ID" value="EQD70927.1"/>
    <property type="molecule type" value="Genomic_DNA"/>
</dbReference>
<feature type="transmembrane region" description="Helical" evidence="7">
    <location>
        <begin position="70"/>
        <end position="92"/>
    </location>
</feature>
<sequence length="109" mass="11258">MTTLAITGFLALSFALFAIAIFGILTRRNFILLLVSLEIGMNAAILNFVYFAALAPVNAGSTNGLSGQSIAVVLIGFAATEIAVGLAIVLALNRSKGSINVADSTTLRN</sequence>
<evidence type="ECO:0000256" key="4">
    <source>
        <dbReference type="ARBA" id="ARBA00022692"/>
    </source>
</evidence>
<dbReference type="PANTHER" id="PTHR11434:SF16">
    <property type="entry name" value="NADH-UBIQUINONE OXIDOREDUCTASE CHAIN 4L"/>
    <property type="match status" value="1"/>
</dbReference>
<keyword evidence="5 7" id="KW-1133">Transmembrane helix</keyword>